<comment type="caution">
    <text evidence="13">The sequence shown here is derived from an EMBL/GenBank/DDBJ whole genome shotgun (WGS) entry which is preliminary data.</text>
</comment>
<dbReference type="EMBL" id="LVVM01004693">
    <property type="protein sequence ID" value="OJA12320.1"/>
    <property type="molecule type" value="Genomic_DNA"/>
</dbReference>
<dbReference type="Proteomes" id="UP000183567">
    <property type="component" value="Unassembled WGS sequence"/>
</dbReference>
<comment type="function">
    <text evidence="11">Participates in the formation of the lipid-linked precursor oligosaccharide for N-glycosylation. Involved in assembling the dolichol-pyrophosphate-GlcNAc(2)-Man(5) intermediate on the cytoplasmic surface of the ER.</text>
</comment>
<feature type="transmembrane region" description="Helical" evidence="12">
    <location>
        <begin position="12"/>
        <end position="32"/>
    </location>
</feature>
<keyword evidence="7 12" id="KW-0812">Transmembrane</keyword>
<dbReference type="AlphaFoldDB" id="A0A1J8QG33"/>
<dbReference type="GO" id="GO:0004578">
    <property type="term" value="F:chitobiosyldiphosphodolichol beta-mannosyltransferase activity"/>
    <property type="evidence" value="ECO:0007669"/>
    <property type="project" value="UniProtKB-EC"/>
</dbReference>
<dbReference type="PANTHER" id="PTHR13036">
    <property type="entry name" value="BETA1,4 MANNOSYLTRANSFERASE"/>
    <property type="match status" value="1"/>
</dbReference>
<keyword evidence="10 12" id="KW-0472">Membrane</keyword>
<evidence type="ECO:0000256" key="8">
    <source>
        <dbReference type="ARBA" id="ARBA00022824"/>
    </source>
</evidence>
<dbReference type="GO" id="GO:0005789">
    <property type="term" value="C:endoplasmic reticulum membrane"/>
    <property type="evidence" value="ECO:0007669"/>
    <property type="project" value="UniProtKB-SubCell"/>
</dbReference>
<evidence type="ECO:0000313" key="13">
    <source>
        <dbReference type="EMBL" id="OJA12320.1"/>
    </source>
</evidence>
<dbReference type="STRING" id="180088.A0A1J8QG33"/>
<evidence type="ECO:0000256" key="12">
    <source>
        <dbReference type="SAM" id="Phobius"/>
    </source>
</evidence>
<keyword evidence="6" id="KW-0808">Transferase</keyword>
<evidence type="ECO:0000256" key="10">
    <source>
        <dbReference type="ARBA" id="ARBA00023136"/>
    </source>
</evidence>
<proteinExistence type="predicted"/>
<reference evidence="13 14" key="1">
    <citation type="submission" date="2016-03" db="EMBL/GenBank/DDBJ databases">
        <title>Comparative genomics of the ectomycorrhizal sister species Rhizopogon vinicolor and Rhizopogon vesiculosus (Basidiomycota: Boletales) reveals a divergence of the mating type B locus.</title>
        <authorList>
            <person name="Mujic A.B."/>
            <person name="Kuo A."/>
            <person name="Tritt A."/>
            <person name="Lipzen A."/>
            <person name="Chen C."/>
            <person name="Johnson J."/>
            <person name="Sharma A."/>
            <person name="Barry K."/>
            <person name="Grigoriev I.V."/>
            <person name="Spatafora J.W."/>
        </authorList>
    </citation>
    <scope>NUCLEOTIDE SEQUENCE [LARGE SCALE GENOMIC DNA]</scope>
    <source>
        <strain evidence="13 14">AM-OR11-056</strain>
    </source>
</reference>
<evidence type="ECO:0000256" key="3">
    <source>
        <dbReference type="ARBA" id="ARBA00012611"/>
    </source>
</evidence>
<comment type="subcellular location">
    <subcellularLocation>
        <location evidence="1">Endoplasmic reticulum membrane</location>
        <topology evidence="1">Single-pass membrane protein</topology>
    </subcellularLocation>
</comment>
<dbReference type="Pfam" id="PF13692">
    <property type="entry name" value="Glyco_trans_1_4"/>
    <property type="match status" value="1"/>
</dbReference>
<evidence type="ECO:0000256" key="2">
    <source>
        <dbReference type="ARBA" id="ARBA00004922"/>
    </source>
</evidence>
<evidence type="ECO:0000313" key="14">
    <source>
        <dbReference type="Proteomes" id="UP000183567"/>
    </source>
</evidence>
<dbReference type="Gene3D" id="3.40.50.2000">
    <property type="entry name" value="Glycogen Phosphorylase B"/>
    <property type="match status" value="1"/>
</dbReference>
<evidence type="ECO:0000256" key="5">
    <source>
        <dbReference type="ARBA" id="ARBA00022676"/>
    </source>
</evidence>
<protein>
    <recommendedName>
        <fullName evidence="4">Chitobiosyldiphosphodolichol beta-mannosyltransferase</fullName>
        <ecNumber evidence="3">2.4.1.142</ecNumber>
    </recommendedName>
</protein>
<dbReference type="OrthoDB" id="614844at2759"/>
<evidence type="ECO:0000256" key="9">
    <source>
        <dbReference type="ARBA" id="ARBA00022989"/>
    </source>
</evidence>
<organism evidence="13 14">
    <name type="scientific">Rhizopogon vesiculosus</name>
    <dbReference type="NCBI Taxonomy" id="180088"/>
    <lineage>
        <taxon>Eukaryota</taxon>
        <taxon>Fungi</taxon>
        <taxon>Dikarya</taxon>
        <taxon>Basidiomycota</taxon>
        <taxon>Agaricomycotina</taxon>
        <taxon>Agaricomycetes</taxon>
        <taxon>Agaricomycetidae</taxon>
        <taxon>Boletales</taxon>
        <taxon>Suillineae</taxon>
        <taxon>Rhizopogonaceae</taxon>
        <taxon>Rhizopogon</taxon>
    </lineage>
</organism>
<evidence type="ECO:0000256" key="1">
    <source>
        <dbReference type="ARBA" id="ARBA00004389"/>
    </source>
</evidence>
<keyword evidence="14" id="KW-1185">Reference proteome</keyword>
<keyword evidence="9 12" id="KW-1133">Transmembrane helix</keyword>
<name>A0A1J8QG33_9AGAM</name>
<dbReference type="SUPFAM" id="SSF53756">
    <property type="entry name" value="UDP-Glycosyltransferase/glycogen phosphorylase"/>
    <property type="match status" value="1"/>
</dbReference>
<dbReference type="InterPro" id="IPR026051">
    <property type="entry name" value="ALG1-like"/>
</dbReference>
<keyword evidence="5" id="KW-0328">Glycosyltransferase</keyword>
<dbReference type="PANTHER" id="PTHR13036:SF0">
    <property type="entry name" value="CHITOBIOSYLDIPHOSPHODOLICHOL BETA-MANNOSYLTRANSFERASE"/>
    <property type="match status" value="1"/>
</dbReference>
<dbReference type="EC" id="2.4.1.142" evidence="3"/>
<evidence type="ECO:0000256" key="6">
    <source>
        <dbReference type="ARBA" id="ARBA00022679"/>
    </source>
</evidence>
<accession>A0A1J8QG33</accession>
<keyword evidence="8" id="KW-0256">Endoplasmic reticulum</keyword>
<comment type="pathway">
    <text evidence="2">Protein modification; protein glycosylation.</text>
</comment>
<sequence length="553" mass="62406">MQELQRRDARDFLKFAALSFSALLVISVVNVFKKVRQRPVLRSVAILVLGDVGRSPRMMYHAESFAKLEFDTYLIGYRGSKPIPSLTSLPHIKLCYLSEPPSFVAQIPFVLAAPIKITYQIVTILYTLIFTVPRPPEFIMVQNPPSIPTLALVWLVGGITGSKIIIDWHNLGYSILALKLGKLHPLVKIAKQFEIIFGSSAYAHLFVTNAMRDYLVQKWGLIGHKAVLHDRPPSHFHKCSPPEVHELFLRLGRSIPPSLAEFLPNASPPYSTHLTKVVDHHRIQSYPTLPASPASDLNSLSMPSLREDRPALLVSSTSWTPDEDFGILLEALKLYESRAREVNSPDLDDLKERQILPSIWMVITGKGPLKERYMTEVQLLQRNWKYVRCSSLWLEAEDYPLLLGKRFIHGHKLLLNQSFLGSADLGICMHSSSSARDLPMKVVDMFGCGLPVCALNFACLPELVKDGINGLIFENAIQLAGHLETLLTSFPSSPKLDSLRKSLQRASQVPLNVELRTHIHEHQEGVDWEWSSWSDNWNRVVKPLVLQDAERFS</sequence>
<evidence type="ECO:0000256" key="7">
    <source>
        <dbReference type="ARBA" id="ARBA00022692"/>
    </source>
</evidence>
<gene>
    <name evidence="13" type="ORF">AZE42_07335</name>
</gene>
<evidence type="ECO:0000256" key="4">
    <source>
        <dbReference type="ARBA" id="ARBA00015841"/>
    </source>
</evidence>
<evidence type="ECO:0000256" key="11">
    <source>
        <dbReference type="ARBA" id="ARBA00024899"/>
    </source>
</evidence>